<evidence type="ECO:0000256" key="1">
    <source>
        <dbReference type="ARBA" id="ARBA00023015"/>
    </source>
</evidence>
<dbReference type="CDD" id="cd07377">
    <property type="entry name" value="WHTH_GntR"/>
    <property type="match status" value="1"/>
</dbReference>
<dbReference type="Pfam" id="PF00392">
    <property type="entry name" value="GntR"/>
    <property type="match status" value="1"/>
</dbReference>
<keyword evidence="1" id="KW-0805">Transcription regulation</keyword>
<organism evidence="5 6">
    <name type="scientific">Christensenella hongkongensis</name>
    <dbReference type="NCBI Taxonomy" id="270498"/>
    <lineage>
        <taxon>Bacteria</taxon>
        <taxon>Bacillati</taxon>
        <taxon>Bacillota</taxon>
        <taxon>Clostridia</taxon>
        <taxon>Christensenellales</taxon>
        <taxon>Christensenellaceae</taxon>
        <taxon>Christensenella</taxon>
    </lineage>
</organism>
<evidence type="ECO:0000256" key="2">
    <source>
        <dbReference type="ARBA" id="ARBA00023125"/>
    </source>
</evidence>
<proteinExistence type="predicted"/>
<comment type="caution">
    <text evidence="5">The sequence shown here is derived from an EMBL/GenBank/DDBJ whole genome shotgun (WGS) entry which is preliminary data.</text>
</comment>
<dbReference type="InterPro" id="IPR036388">
    <property type="entry name" value="WH-like_DNA-bd_sf"/>
</dbReference>
<evidence type="ECO:0000313" key="6">
    <source>
        <dbReference type="Proteomes" id="UP000034076"/>
    </source>
</evidence>
<dbReference type="SMART" id="SM00345">
    <property type="entry name" value="HTH_GNTR"/>
    <property type="match status" value="1"/>
</dbReference>
<dbReference type="InterPro" id="IPR000524">
    <property type="entry name" value="Tscrpt_reg_HTH_GntR"/>
</dbReference>
<dbReference type="GO" id="GO:0045892">
    <property type="term" value="P:negative regulation of DNA-templated transcription"/>
    <property type="evidence" value="ECO:0007669"/>
    <property type="project" value="TreeGrafter"/>
</dbReference>
<dbReference type="SUPFAM" id="SSF46785">
    <property type="entry name" value="Winged helix' DNA-binding domain"/>
    <property type="match status" value="1"/>
</dbReference>
<dbReference type="SMART" id="SM00866">
    <property type="entry name" value="UTRA"/>
    <property type="match status" value="1"/>
</dbReference>
<dbReference type="GO" id="GO:0003677">
    <property type="term" value="F:DNA binding"/>
    <property type="evidence" value="ECO:0007669"/>
    <property type="project" value="UniProtKB-KW"/>
</dbReference>
<evidence type="ECO:0000256" key="3">
    <source>
        <dbReference type="ARBA" id="ARBA00023163"/>
    </source>
</evidence>
<dbReference type="Gene3D" id="1.10.10.10">
    <property type="entry name" value="Winged helix-like DNA-binding domain superfamily/Winged helix DNA-binding domain"/>
    <property type="match status" value="1"/>
</dbReference>
<dbReference type="SUPFAM" id="SSF64288">
    <property type="entry name" value="Chorismate lyase-like"/>
    <property type="match status" value="1"/>
</dbReference>
<dbReference type="InterPro" id="IPR028978">
    <property type="entry name" value="Chorismate_lyase_/UTRA_dom_sf"/>
</dbReference>
<accession>A0A0M2NHT3</accession>
<dbReference type="RefSeq" id="WP_052740153.1">
    <property type="nucleotide sequence ID" value="NZ_JAXDTA010000073.1"/>
</dbReference>
<name>A0A0M2NHT3_9FIRM</name>
<keyword evidence="6" id="KW-1185">Reference proteome</keyword>
<feature type="domain" description="HTH gntR-type" evidence="4">
    <location>
        <begin position="3"/>
        <end position="71"/>
    </location>
</feature>
<dbReference type="GO" id="GO:0003700">
    <property type="term" value="F:DNA-binding transcription factor activity"/>
    <property type="evidence" value="ECO:0007669"/>
    <property type="project" value="InterPro"/>
</dbReference>
<dbReference type="InterPro" id="IPR036390">
    <property type="entry name" value="WH_DNA-bd_sf"/>
</dbReference>
<dbReference type="InterPro" id="IPR050679">
    <property type="entry name" value="Bact_HTH_transcr_reg"/>
</dbReference>
<evidence type="ECO:0000259" key="4">
    <source>
        <dbReference type="PROSITE" id="PS50949"/>
    </source>
</evidence>
<protein>
    <submittedName>
        <fullName evidence="5">Putative transcriptional regulator of N-Acetylglucosamine utilization, GntR family</fullName>
    </submittedName>
</protein>
<dbReference type="PRINTS" id="PR00035">
    <property type="entry name" value="HTHGNTR"/>
</dbReference>
<evidence type="ECO:0000313" key="5">
    <source>
        <dbReference type="EMBL" id="KKI52099.1"/>
    </source>
</evidence>
<sequence>MKTIAYLAVYNRLKEMIENHVYKVGDMLPPEHALEKMFQVSRITVRRAVKLLIDDGYVIIKPGKGTMVVNRTATQRLNYVSSFTEALKNKGFDIQLNDCSIEVIDPTQEVAEKLKISEKEKVVCIKRAVYANSDPFALITNYIPYSMVPGLEHDVGHFVSLYSFLEYKFNYTIDTATDTISAINATKELAEKLKLEEGAALLINVRTSFKESVPVEYAITIVDSRQFSYSVNMVGRNLSN</sequence>
<gene>
    <name evidence="5" type="ORF">CHK_0368</name>
</gene>
<keyword evidence="2" id="KW-0238">DNA-binding</keyword>
<dbReference type="Pfam" id="PF07702">
    <property type="entry name" value="UTRA"/>
    <property type="match status" value="1"/>
</dbReference>
<dbReference type="STRING" id="270498.CHK_0368"/>
<keyword evidence="3" id="KW-0804">Transcription</keyword>
<dbReference type="InterPro" id="IPR011663">
    <property type="entry name" value="UTRA"/>
</dbReference>
<dbReference type="AlphaFoldDB" id="A0A0M2NHT3"/>
<dbReference type="Gene3D" id="3.40.1410.10">
    <property type="entry name" value="Chorismate lyase-like"/>
    <property type="match status" value="1"/>
</dbReference>
<reference evidence="5 6" key="1">
    <citation type="submission" date="2015-04" db="EMBL/GenBank/DDBJ databases">
        <title>Draft genome sequence of bacteremic isolate Catabacter hongkongensis type strain HKU16T.</title>
        <authorList>
            <person name="Lau S.K."/>
            <person name="Teng J.L."/>
            <person name="Huang Y."/>
            <person name="Curreem S.O."/>
            <person name="Tsui S.K."/>
            <person name="Woo P.C."/>
        </authorList>
    </citation>
    <scope>NUCLEOTIDE SEQUENCE [LARGE SCALE GENOMIC DNA]</scope>
    <source>
        <strain evidence="5 6">HKU16</strain>
    </source>
</reference>
<dbReference type="PATRIC" id="fig|270498.16.peg.2511"/>
<dbReference type="PANTHER" id="PTHR44846">
    <property type="entry name" value="MANNOSYL-D-GLYCERATE TRANSPORT/METABOLISM SYSTEM REPRESSOR MNGR-RELATED"/>
    <property type="match status" value="1"/>
</dbReference>
<dbReference type="PROSITE" id="PS50949">
    <property type="entry name" value="HTH_GNTR"/>
    <property type="match status" value="1"/>
</dbReference>
<dbReference type="PANTHER" id="PTHR44846:SF1">
    <property type="entry name" value="MANNOSYL-D-GLYCERATE TRANSPORT_METABOLISM SYSTEM REPRESSOR MNGR-RELATED"/>
    <property type="match status" value="1"/>
</dbReference>
<dbReference type="EMBL" id="LAYJ01000039">
    <property type="protein sequence ID" value="KKI52099.1"/>
    <property type="molecule type" value="Genomic_DNA"/>
</dbReference>
<dbReference type="Proteomes" id="UP000034076">
    <property type="component" value="Unassembled WGS sequence"/>
</dbReference>